<evidence type="ECO:0000313" key="3">
    <source>
        <dbReference type="Proteomes" id="UP000176558"/>
    </source>
</evidence>
<evidence type="ECO:0000313" key="2">
    <source>
        <dbReference type="EMBL" id="OHB12007.1"/>
    </source>
</evidence>
<organism evidence="2 3">
    <name type="scientific">Candidatus Zambryskibacteria bacterium RIFCSPLOWO2_12_FULL_39_23</name>
    <dbReference type="NCBI Taxonomy" id="1802776"/>
    <lineage>
        <taxon>Bacteria</taxon>
        <taxon>Candidatus Zambryskiibacteriota</taxon>
    </lineage>
</organism>
<dbReference type="AlphaFoldDB" id="A0A1G2URJ1"/>
<comment type="caution">
    <text evidence="2">The sequence shown here is derived from an EMBL/GenBank/DDBJ whole genome shotgun (WGS) entry which is preliminary data.</text>
</comment>
<reference evidence="2 3" key="1">
    <citation type="journal article" date="2016" name="Nat. Commun.">
        <title>Thousands of microbial genomes shed light on interconnected biogeochemical processes in an aquifer system.</title>
        <authorList>
            <person name="Anantharaman K."/>
            <person name="Brown C.T."/>
            <person name="Hug L.A."/>
            <person name="Sharon I."/>
            <person name="Castelle C.J."/>
            <person name="Probst A.J."/>
            <person name="Thomas B.C."/>
            <person name="Singh A."/>
            <person name="Wilkins M.J."/>
            <person name="Karaoz U."/>
            <person name="Brodie E.L."/>
            <person name="Williams K.H."/>
            <person name="Hubbard S.S."/>
            <person name="Banfield J.F."/>
        </authorList>
    </citation>
    <scope>NUCLEOTIDE SEQUENCE [LARGE SCALE GENOMIC DNA]</scope>
</reference>
<sequence length="119" mass="14104">MNPKTTERPWGSFTVFTNNEPSTVKILHIKKGEEFSLQYHTHRQEFWKIIKGNPQIIIDHKVENPKEGDEFIIEPQMYHRISAPKDDVTVLEISKGFFDEDDIVRIEDKYNRLNGKKDF</sequence>
<dbReference type="Gene3D" id="2.60.120.10">
    <property type="entry name" value="Jelly Rolls"/>
    <property type="match status" value="1"/>
</dbReference>
<name>A0A1G2URJ1_9BACT</name>
<proteinExistence type="predicted"/>
<dbReference type="InterPro" id="IPR001538">
    <property type="entry name" value="Man6P_isomerase-2_C"/>
</dbReference>
<accession>A0A1G2URJ1</accession>
<dbReference type="InterPro" id="IPR011051">
    <property type="entry name" value="RmlC_Cupin_sf"/>
</dbReference>
<dbReference type="Pfam" id="PF01050">
    <property type="entry name" value="MannoseP_isomer"/>
    <property type="match status" value="1"/>
</dbReference>
<dbReference type="InterPro" id="IPR014710">
    <property type="entry name" value="RmlC-like_jellyroll"/>
</dbReference>
<dbReference type="PANTHER" id="PTHR46390">
    <property type="entry name" value="MANNOSE-1-PHOSPHATE GUANYLYLTRANSFERASE"/>
    <property type="match status" value="1"/>
</dbReference>
<dbReference type="InterPro" id="IPR051161">
    <property type="entry name" value="Mannose-6P_isomerase_type2"/>
</dbReference>
<gene>
    <name evidence="2" type="ORF">A3G99_02895</name>
</gene>
<dbReference type="EMBL" id="MHWT01000024">
    <property type="protein sequence ID" value="OHB12007.1"/>
    <property type="molecule type" value="Genomic_DNA"/>
</dbReference>
<dbReference type="GO" id="GO:0005976">
    <property type="term" value="P:polysaccharide metabolic process"/>
    <property type="evidence" value="ECO:0007669"/>
    <property type="project" value="InterPro"/>
</dbReference>
<dbReference type="Proteomes" id="UP000176558">
    <property type="component" value="Unassembled WGS sequence"/>
</dbReference>
<dbReference type="GO" id="GO:0004475">
    <property type="term" value="F:mannose-1-phosphate guanylyltransferase (GTP) activity"/>
    <property type="evidence" value="ECO:0007669"/>
    <property type="project" value="TreeGrafter"/>
</dbReference>
<protein>
    <recommendedName>
        <fullName evidence="1">Mannose-6-phosphate isomerase type II C-terminal domain-containing protein</fullName>
    </recommendedName>
</protein>
<feature type="domain" description="Mannose-6-phosphate isomerase type II C-terminal" evidence="1">
    <location>
        <begin position="5"/>
        <end position="108"/>
    </location>
</feature>
<dbReference type="SUPFAM" id="SSF51182">
    <property type="entry name" value="RmlC-like cupins"/>
    <property type="match status" value="1"/>
</dbReference>
<dbReference type="CDD" id="cd02213">
    <property type="entry name" value="cupin_PMI_typeII_C"/>
    <property type="match status" value="1"/>
</dbReference>
<dbReference type="GO" id="GO:0009298">
    <property type="term" value="P:GDP-mannose biosynthetic process"/>
    <property type="evidence" value="ECO:0007669"/>
    <property type="project" value="TreeGrafter"/>
</dbReference>
<evidence type="ECO:0000259" key="1">
    <source>
        <dbReference type="Pfam" id="PF01050"/>
    </source>
</evidence>
<dbReference type="PANTHER" id="PTHR46390:SF1">
    <property type="entry name" value="MANNOSE-1-PHOSPHATE GUANYLYLTRANSFERASE"/>
    <property type="match status" value="1"/>
</dbReference>